<feature type="transmembrane region" description="Helical" evidence="4">
    <location>
        <begin position="491"/>
        <end position="519"/>
    </location>
</feature>
<dbReference type="GO" id="GO:0016567">
    <property type="term" value="P:protein ubiquitination"/>
    <property type="evidence" value="ECO:0007669"/>
    <property type="project" value="InterPro"/>
</dbReference>
<dbReference type="Pfam" id="PF13639">
    <property type="entry name" value="zf-RING_2"/>
    <property type="match status" value="1"/>
</dbReference>
<dbReference type="SMART" id="SM00184">
    <property type="entry name" value="RING"/>
    <property type="match status" value="1"/>
</dbReference>
<feature type="transmembrane region" description="Helical" evidence="4">
    <location>
        <begin position="397"/>
        <end position="416"/>
    </location>
</feature>
<dbReference type="CDD" id="cd16473">
    <property type="entry name" value="RING-H2_RNF103"/>
    <property type="match status" value="1"/>
</dbReference>
<keyword evidence="1" id="KW-0479">Metal-binding</keyword>
<dbReference type="PANTHER" id="PTHR15302:SF0">
    <property type="entry name" value="E3 UBIQUITIN-PROTEIN LIGASE RNF103"/>
    <property type="match status" value="1"/>
</dbReference>
<evidence type="ECO:0000256" key="2">
    <source>
        <dbReference type="ARBA" id="ARBA00022833"/>
    </source>
</evidence>
<proteinExistence type="predicted"/>
<dbReference type="InterPro" id="IPR013083">
    <property type="entry name" value="Znf_RING/FYVE/PHD"/>
</dbReference>
<dbReference type="InterPro" id="IPR001841">
    <property type="entry name" value="Znf_RING"/>
</dbReference>
<dbReference type="GO" id="GO:0004842">
    <property type="term" value="F:ubiquitin-protein transferase activity"/>
    <property type="evidence" value="ECO:0007669"/>
    <property type="project" value="InterPro"/>
</dbReference>
<evidence type="ECO:0000313" key="5">
    <source>
        <dbReference type="EMBL" id="CAD7231931.1"/>
    </source>
</evidence>
<feature type="compositionally biased region" description="Polar residues" evidence="3">
    <location>
        <begin position="318"/>
        <end position="327"/>
    </location>
</feature>
<keyword evidence="1" id="KW-0863">Zinc-finger</keyword>
<dbReference type="InterPro" id="IPR042494">
    <property type="entry name" value="RNF103"/>
</dbReference>
<evidence type="ECO:0000256" key="3">
    <source>
        <dbReference type="SAM" id="MobiDB-lite"/>
    </source>
</evidence>
<gene>
    <name evidence="5" type="ORF">CTOB1V02_LOCUS9774</name>
</gene>
<dbReference type="AlphaFoldDB" id="A0A7R8WHS8"/>
<sequence>MWLKFFLFVVYLVLLFLISRVLEVWDWYGSGLWSSSQLVPSSLGVRDLKSVLDYRSVEYWTAIEKTDLVAYVEKSGNLTTGELIAASASLVPNDSIAISSEAQYLEIERSKDSVYLVQVIPRHRGKGPLLDTVSWHQLIRKLLPAGIQPAILDCSVEPRLCRRKGWDDPMLLLFFPHGAREKAVVRATTLSRIRPLMEWIRRELSAGIVELSEVTLSQWTNSSWGGGTRSAYPTGLTPILQPPSQAYPPLTSHRHTFRAIYISRLLVPPLFLAVLSRRFSGQIKIGFFHDPTVDAKPSPLSVGGCGKISSGFDDNDGVSANHTSSSESDPEELDKQISPLAVSTSPKRHASNTRLFPSFLVITPETSYCYGHRFGEHMAYHPLELFFRTLHPSPNDFFILSLLIVNLMLCLDAFVFHGRRFWRLAGKIVWNLLSSNVAFSLIWLLPWEEGQGKLLLSVWIPGLPLSQVMSRLRLSALSSWASKLAILRSDLLFWSEHCSLLLVSFLLFGLLVFVLRLYLYGIEDLPGEEDVEDVTSGLVDPAMLRNSSNGAATSDIPQSAFQASGLPGSSGGLGDVLSGYLFRPIASLSQTRLPTDSEIEDGLEMVIQGLAMPNLWLQPPRRIKTDYLKQLPLWRYRLPPPSSVTSESDDASDARSMFALMSSTGEDEDNDLLLRRRRGGPSRRPPTPEAASPDCSCASSASSRTRWSDRCHKWLGQCHRYLWGEGRGRDENSTSACKRDPSPPPGMLLCSDCAICLERYIPDDLLCGLPCGHSYHRDCVFSWLESRSHPNCPTCRWPAHKKKKIAG</sequence>
<dbReference type="GO" id="GO:0005783">
    <property type="term" value="C:endoplasmic reticulum"/>
    <property type="evidence" value="ECO:0007669"/>
    <property type="project" value="TreeGrafter"/>
</dbReference>
<dbReference type="PROSITE" id="PS50089">
    <property type="entry name" value="ZF_RING_2"/>
    <property type="match status" value="1"/>
</dbReference>
<accession>A0A7R8WHS8</accession>
<dbReference type="Gene3D" id="3.30.40.10">
    <property type="entry name" value="Zinc/RING finger domain, C3HC4 (zinc finger)"/>
    <property type="match status" value="1"/>
</dbReference>
<keyword evidence="4" id="KW-0472">Membrane</keyword>
<feature type="region of interest" description="Disordered" evidence="3">
    <location>
        <begin position="313"/>
        <end position="336"/>
    </location>
</feature>
<keyword evidence="2" id="KW-0862">Zinc</keyword>
<feature type="transmembrane region" description="Helical" evidence="4">
    <location>
        <begin position="428"/>
        <end position="446"/>
    </location>
</feature>
<protein>
    <submittedName>
        <fullName evidence="5">Uncharacterized protein</fullName>
    </submittedName>
</protein>
<dbReference type="GO" id="GO:0036503">
    <property type="term" value="P:ERAD pathway"/>
    <property type="evidence" value="ECO:0007669"/>
    <property type="project" value="TreeGrafter"/>
</dbReference>
<organism evidence="5">
    <name type="scientific">Cyprideis torosa</name>
    <dbReference type="NCBI Taxonomy" id="163714"/>
    <lineage>
        <taxon>Eukaryota</taxon>
        <taxon>Metazoa</taxon>
        <taxon>Ecdysozoa</taxon>
        <taxon>Arthropoda</taxon>
        <taxon>Crustacea</taxon>
        <taxon>Oligostraca</taxon>
        <taxon>Ostracoda</taxon>
        <taxon>Podocopa</taxon>
        <taxon>Podocopida</taxon>
        <taxon>Cytherocopina</taxon>
        <taxon>Cytheroidea</taxon>
        <taxon>Cytherideidae</taxon>
        <taxon>Cyprideis</taxon>
    </lineage>
</organism>
<keyword evidence="4" id="KW-0812">Transmembrane</keyword>
<reference evidence="5" key="1">
    <citation type="submission" date="2020-11" db="EMBL/GenBank/DDBJ databases">
        <authorList>
            <person name="Tran Van P."/>
        </authorList>
    </citation>
    <scope>NUCLEOTIDE SEQUENCE</scope>
</reference>
<evidence type="ECO:0000256" key="1">
    <source>
        <dbReference type="ARBA" id="ARBA00022771"/>
    </source>
</evidence>
<dbReference type="SUPFAM" id="SSF57850">
    <property type="entry name" value="RING/U-box"/>
    <property type="match status" value="1"/>
</dbReference>
<keyword evidence="4" id="KW-1133">Transmembrane helix</keyword>
<dbReference type="PANTHER" id="PTHR15302">
    <property type="entry name" value="E3 UBIQUITIN-PROTEIN LIGASE RNF103"/>
    <property type="match status" value="1"/>
</dbReference>
<dbReference type="GO" id="GO:0008270">
    <property type="term" value="F:zinc ion binding"/>
    <property type="evidence" value="ECO:0007669"/>
    <property type="project" value="UniProtKB-KW"/>
</dbReference>
<name>A0A7R8WHS8_9CRUS</name>
<dbReference type="OrthoDB" id="21204at2759"/>
<feature type="region of interest" description="Disordered" evidence="3">
    <location>
        <begin position="669"/>
        <end position="701"/>
    </location>
</feature>
<dbReference type="EMBL" id="OB664037">
    <property type="protein sequence ID" value="CAD7231931.1"/>
    <property type="molecule type" value="Genomic_DNA"/>
</dbReference>
<evidence type="ECO:0000256" key="4">
    <source>
        <dbReference type="SAM" id="Phobius"/>
    </source>
</evidence>
<feature type="compositionally biased region" description="Low complexity" evidence="3">
    <location>
        <begin position="690"/>
        <end position="701"/>
    </location>
</feature>